<comment type="caution">
    <text evidence="4">The sequence shown here is derived from an EMBL/GenBank/DDBJ whole genome shotgun (WGS) entry which is preliminary data.</text>
</comment>
<evidence type="ECO:0000256" key="2">
    <source>
        <dbReference type="ARBA" id="ARBA00011741"/>
    </source>
</evidence>
<dbReference type="Gene3D" id="1.10.10.1150">
    <property type="entry name" value="Coenzyme PQQ synthesis protein D (PqqD)"/>
    <property type="match status" value="1"/>
</dbReference>
<dbReference type="InterPro" id="IPR022479">
    <property type="entry name" value="PqqD_bac"/>
</dbReference>
<dbReference type="Pfam" id="PF05402">
    <property type="entry name" value="PqqD"/>
    <property type="match status" value="1"/>
</dbReference>
<comment type="subunit">
    <text evidence="2">Monomer. Interacts with PqqE.</text>
</comment>
<dbReference type="InterPro" id="IPR008792">
    <property type="entry name" value="PQQD"/>
</dbReference>
<dbReference type="GO" id="GO:0018189">
    <property type="term" value="P:pyrroloquinoline quinone biosynthetic process"/>
    <property type="evidence" value="ECO:0007669"/>
    <property type="project" value="UniProtKB-UniPathway"/>
</dbReference>
<dbReference type="NCBIfam" id="TIGR03859">
    <property type="entry name" value="PQQ_PqqD"/>
    <property type="match status" value="1"/>
</dbReference>
<evidence type="ECO:0000313" key="4">
    <source>
        <dbReference type="EMBL" id="TCO57358.1"/>
    </source>
</evidence>
<keyword evidence="5" id="KW-1185">Reference proteome</keyword>
<dbReference type="RefSeq" id="WP_132121321.1">
    <property type="nucleotide sequence ID" value="NZ_SLWS01000006.1"/>
</dbReference>
<dbReference type="InterPro" id="IPR041881">
    <property type="entry name" value="PqqD_sf"/>
</dbReference>
<evidence type="ECO:0000256" key="1">
    <source>
        <dbReference type="ARBA" id="ARBA00004886"/>
    </source>
</evidence>
<evidence type="ECO:0000313" key="5">
    <source>
        <dbReference type="Proteomes" id="UP000295680"/>
    </source>
</evidence>
<accession>A0A4R2JK05</accession>
<proteinExistence type="predicted"/>
<dbReference type="OrthoDB" id="7995890at2"/>
<gene>
    <name evidence="4" type="ORF">EV192_106835</name>
</gene>
<dbReference type="AlphaFoldDB" id="A0A4R2JK05"/>
<organism evidence="4 5">
    <name type="scientific">Actinocrispum wychmicini</name>
    <dbReference type="NCBI Taxonomy" id="1213861"/>
    <lineage>
        <taxon>Bacteria</taxon>
        <taxon>Bacillati</taxon>
        <taxon>Actinomycetota</taxon>
        <taxon>Actinomycetes</taxon>
        <taxon>Pseudonocardiales</taxon>
        <taxon>Pseudonocardiaceae</taxon>
        <taxon>Actinocrispum</taxon>
    </lineage>
</organism>
<dbReference type="UniPathway" id="UPA00539"/>
<comment type="pathway">
    <text evidence="1">Cofactor biosynthesis; pyrroloquinoline quinone biosynthesis.</text>
</comment>
<sequence length="88" mass="9947">MIEPSSRPRLRRGVRLTYDRTRDTDVLLFPEGVLVPNKTAADVLRLCDGVATVAEITAALGEKYTGVRARDVQDILTRLHERRVAEWT</sequence>
<dbReference type="Proteomes" id="UP000295680">
    <property type="component" value="Unassembled WGS sequence"/>
</dbReference>
<reference evidence="4 5" key="1">
    <citation type="submission" date="2019-03" db="EMBL/GenBank/DDBJ databases">
        <title>Genomic Encyclopedia of Type Strains, Phase IV (KMG-IV): sequencing the most valuable type-strain genomes for metagenomic binning, comparative biology and taxonomic classification.</title>
        <authorList>
            <person name="Goeker M."/>
        </authorList>
    </citation>
    <scope>NUCLEOTIDE SEQUENCE [LARGE SCALE GENOMIC DNA]</scope>
    <source>
        <strain evidence="4 5">DSM 45934</strain>
    </source>
</reference>
<evidence type="ECO:0000256" key="3">
    <source>
        <dbReference type="ARBA" id="ARBA00022905"/>
    </source>
</evidence>
<dbReference type="GO" id="GO:0048038">
    <property type="term" value="F:quinone binding"/>
    <property type="evidence" value="ECO:0007669"/>
    <property type="project" value="InterPro"/>
</dbReference>
<keyword evidence="3" id="KW-0884">PQQ biosynthesis</keyword>
<dbReference type="EMBL" id="SLWS01000006">
    <property type="protein sequence ID" value="TCO57358.1"/>
    <property type="molecule type" value="Genomic_DNA"/>
</dbReference>
<name>A0A4R2JK05_9PSEU</name>
<protein>
    <submittedName>
        <fullName evidence="4">Pyrroloquinoline quinone biosynthesis protein D</fullName>
    </submittedName>
</protein>